<protein>
    <recommendedName>
        <fullName evidence="4">non-specific serine/threonine protein kinase</fullName>
        <ecNumber evidence="4">2.7.11.1</ecNumber>
    </recommendedName>
</protein>
<evidence type="ECO:0000256" key="5">
    <source>
        <dbReference type="ARBA" id="ARBA00022473"/>
    </source>
</evidence>
<dbReference type="EMBL" id="CBTN010000015">
    <property type="protein sequence ID" value="CDH52838.1"/>
    <property type="molecule type" value="Genomic_DNA"/>
</dbReference>
<proteinExistence type="inferred from homology"/>
<comment type="subcellular location">
    <subcellularLocation>
        <location evidence="1">Cell projection</location>
    </subcellularLocation>
    <subcellularLocation>
        <location evidence="2">Cytoplasm</location>
    </subcellularLocation>
</comment>
<dbReference type="Pfam" id="PF00786">
    <property type="entry name" value="PBD"/>
    <property type="match status" value="1"/>
</dbReference>
<comment type="catalytic activity">
    <reaction evidence="14">
        <text>L-seryl-[protein] + ATP = O-phospho-L-seryl-[protein] + ADP + H(+)</text>
        <dbReference type="Rhea" id="RHEA:17989"/>
        <dbReference type="Rhea" id="RHEA-COMP:9863"/>
        <dbReference type="Rhea" id="RHEA-COMP:11604"/>
        <dbReference type="ChEBI" id="CHEBI:15378"/>
        <dbReference type="ChEBI" id="CHEBI:29999"/>
        <dbReference type="ChEBI" id="CHEBI:30616"/>
        <dbReference type="ChEBI" id="CHEBI:83421"/>
        <dbReference type="ChEBI" id="CHEBI:456216"/>
        <dbReference type="EC" id="2.7.11.1"/>
    </reaction>
</comment>
<dbReference type="CDD" id="cd01093">
    <property type="entry name" value="CRIB_PAK_like"/>
    <property type="match status" value="1"/>
</dbReference>
<dbReference type="SUPFAM" id="SSF56112">
    <property type="entry name" value="Protein kinase-like (PK-like)"/>
    <property type="match status" value="1"/>
</dbReference>
<dbReference type="SMART" id="SM00285">
    <property type="entry name" value="PBD"/>
    <property type="match status" value="1"/>
</dbReference>
<sequence length="716" mass="78945">MQTASEAWGTDKKGMFIEKEVCICLSIQCTNNWVGLLLSVTEGRPHVVRNSTSRRSLVSVFSGNSSRNASFKAIKTHKSTPSLSRTLSIGSKAHVTKLYNTGAITPSPYYLGSQQIAVHVTSNQQRFSAQQLKSYGSVETLAAKRSSTSGDSDMYLESTQRTRDRNTFKGVFDKVVGGFNDLLSNQGTPVNGTAQAGSKTMDISSPYNTRHVTHVGFDAHTGEFTGLPGEWHVLLKHSGITKKEQEQNPQAVIDAIEFYQETHARDDDAVWHKIPNGTVTSTSVSNDVTASLKEESNQPQQQQQQPSTKKTDGFASIGKSWRRLSKIATGDSKNKDATKSMVIKEEEEEETPSTQRPLSQSNVQPVETSPSNDKETNTTSESSPSTTTTTTTPSKETTTSSSSSSPSVGVVKRRVGKEKNQGDDELMRNLKELCKNADPTKIYLDMVKIGQGASGGVYTARQLDNQEYPVAIKQMNLDQQPKKELIMNEIMVMKQSRHPNIVNFIDSYLWKGDLWVVMEYMEGGSLTDVVTCNMMTEGQIAAVCREVLKGLQHLHLSGVIHRDIKSDNVLLSSEGDIKLTDFGFCAQLNEGQSKRTTMVGTPYWMAPEVVTRKEYGPQVDIWSLGIMAIEMIEGEPPYLNENPLRALYLIATNGTPQLQSPESLSDIFRDFLSRCLAVDPEKRPSAAVMLEHDFLKTADPLCSLSPLIEAAKENSN</sequence>
<dbReference type="FunFam" id="3.90.810.10:FF:000005">
    <property type="entry name" value="Non-specific serine/threonine protein kinase"/>
    <property type="match status" value="1"/>
</dbReference>
<dbReference type="GO" id="GO:0005886">
    <property type="term" value="C:plasma membrane"/>
    <property type="evidence" value="ECO:0007669"/>
    <property type="project" value="UniProtKB-ARBA"/>
</dbReference>
<dbReference type="InterPro" id="IPR008271">
    <property type="entry name" value="Ser/Thr_kinase_AS"/>
</dbReference>
<dbReference type="GO" id="GO:0005524">
    <property type="term" value="F:ATP binding"/>
    <property type="evidence" value="ECO:0007669"/>
    <property type="project" value="UniProtKB-UniRule"/>
</dbReference>
<evidence type="ECO:0000256" key="14">
    <source>
        <dbReference type="ARBA" id="ARBA00048679"/>
    </source>
</evidence>
<comment type="similarity">
    <text evidence="3">Belongs to the protein kinase superfamily. STE Ser/Thr protein kinase family. STE20 subfamily.</text>
</comment>
<dbReference type="GO" id="GO:0004674">
    <property type="term" value="F:protein serine/threonine kinase activity"/>
    <property type="evidence" value="ECO:0007669"/>
    <property type="project" value="UniProtKB-KW"/>
</dbReference>
<dbReference type="SMART" id="SM00220">
    <property type="entry name" value="S_TKc"/>
    <property type="match status" value="1"/>
</dbReference>
<reference evidence="19" key="1">
    <citation type="submission" date="2013-08" db="EMBL/GenBank/DDBJ databases">
        <title>Gene expansion shapes genome architecture in the human pathogen Lichtheimia corymbifera: an evolutionary genomics analysis in the ancient terrestrial Mucorales (Mucoromycotina).</title>
        <authorList>
            <person name="Schwartze V.U."/>
            <person name="Winter S."/>
            <person name="Shelest E."/>
            <person name="Marcet-Houben M."/>
            <person name="Horn F."/>
            <person name="Wehner S."/>
            <person name="Hoffmann K."/>
            <person name="Riege K."/>
            <person name="Sammeth M."/>
            <person name="Nowrousian M."/>
            <person name="Valiante V."/>
            <person name="Linde J."/>
            <person name="Jacobsen I.D."/>
            <person name="Marz M."/>
            <person name="Brakhage A.A."/>
            <person name="Gabaldon T."/>
            <person name="Bocker S."/>
            <person name="Voigt K."/>
        </authorList>
    </citation>
    <scope>NUCLEOTIDE SEQUENCE [LARGE SCALE GENOMIC DNA]</scope>
    <source>
        <strain evidence="19">FSU 9682</strain>
    </source>
</reference>
<feature type="domain" description="Protein kinase" evidence="17">
    <location>
        <begin position="443"/>
        <end position="695"/>
    </location>
</feature>
<evidence type="ECO:0000256" key="1">
    <source>
        <dbReference type="ARBA" id="ARBA00004316"/>
    </source>
</evidence>
<keyword evidence="20" id="KW-1185">Reference proteome</keyword>
<keyword evidence="10" id="KW-0418">Kinase</keyword>
<dbReference type="Gene3D" id="1.10.510.10">
    <property type="entry name" value="Transferase(Phosphotransferase) domain 1"/>
    <property type="match status" value="1"/>
</dbReference>
<dbReference type="PROSITE" id="PS00108">
    <property type="entry name" value="PROTEIN_KINASE_ST"/>
    <property type="match status" value="1"/>
</dbReference>
<dbReference type="InterPro" id="IPR036936">
    <property type="entry name" value="CRIB_dom_sf"/>
</dbReference>
<evidence type="ECO:0000256" key="3">
    <source>
        <dbReference type="ARBA" id="ARBA00008874"/>
    </source>
</evidence>
<dbReference type="PANTHER" id="PTHR45832">
    <property type="entry name" value="SERINE/THREONINE-PROTEIN KINASE SAMKA-RELATED-RELATED"/>
    <property type="match status" value="1"/>
</dbReference>
<dbReference type="GO" id="GO:0016477">
    <property type="term" value="P:cell migration"/>
    <property type="evidence" value="ECO:0007669"/>
    <property type="project" value="UniProtKB-ARBA"/>
</dbReference>
<feature type="compositionally biased region" description="Basic and acidic residues" evidence="16">
    <location>
        <begin position="332"/>
        <end position="344"/>
    </location>
</feature>
<evidence type="ECO:0000256" key="4">
    <source>
        <dbReference type="ARBA" id="ARBA00012513"/>
    </source>
</evidence>
<evidence type="ECO:0000313" key="20">
    <source>
        <dbReference type="Proteomes" id="UP000027586"/>
    </source>
</evidence>
<dbReference type="PROSITE" id="PS50011">
    <property type="entry name" value="PROTEIN_KINASE_DOM"/>
    <property type="match status" value="1"/>
</dbReference>
<name>A0A068RRN0_9FUNG</name>
<dbReference type="PROSITE" id="PS00107">
    <property type="entry name" value="PROTEIN_KINASE_ATP"/>
    <property type="match status" value="1"/>
</dbReference>
<evidence type="ECO:0000256" key="13">
    <source>
        <dbReference type="ARBA" id="ARBA00047899"/>
    </source>
</evidence>
<dbReference type="PROSITE" id="PS50108">
    <property type="entry name" value="CRIB"/>
    <property type="match status" value="1"/>
</dbReference>
<dbReference type="EC" id="2.7.11.1" evidence="4"/>
<dbReference type="STRING" id="1263082.A0A068RRN0"/>
<dbReference type="InterPro" id="IPR033923">
    <property type="entry name" value="PAK_BD"/>
</dbReference>
<dbReference type="GO" id="GO:0042995">
    <property type="term" value="C:cell projection"/>
    <property type="evidence" value="ECO:0007669"/>
    <property type="project" value="UniProtKB-SubCell"/>
</dbReference>
<dbReference type="Proteomes" id="UP000027586">
    <property type="component" value="Unassembled WGS sequence"/>
</dbReference>
<evidence type="ECO:0000256" key="9">
    <source>
        <dbReference type="ARBA" id="ARBA00022741"/>
    </source>
</evidence>
<comment type="caution">
    <text evidence="19">The sequence shown here is derived from an EMBL/GenBank/DDBJ whole genome shotgun (WGS) entry which is preliminary data.</text>
</comment>
<dbReference type="VEuPathDB" id="FungiDB:LCOR_04274.1"/>
<dbReference type="InterPro" id="IPR000719">
    <property type="entry name" value="Prot_kinase_dom"/>
</dbReference>
<feature type="compositionally biased region" description="Polar residues" evidence="16">
    <location>
        <begin position="352"/>
        <end position="371"/>
    </location>
</feature>
<dbReference type="GO" id="GO:0005829">
    <property type="term" value="C:cytosol"/>
    <property type="evidence" value="ECO:0007669"/>
    <property type="project" value="UniProtKB-ARBA"/>
</dbReference>
<dbReference type="Pfam" id="PF00069">
    <property type="entry name" value="Pkinase"/>
    <property type="match status" value="1"/>
</dbReference>
<evidence type="ECO:0000256" key="10">
    <source>
        <dbReference type="ARBA" id="ARBA00022777"/>
    </source>
</evidence>
<evidence type="ECO:0000256" key="12">
    <source>
        <dbReference type="ARBA" id="ARBA00023273"/>
    </source>
</evidence>
<evidence type="ECO:0000256" key="7">
    <source>
        <dbReference type="ARBA" id="ARBA00022527"/>
    </source>
</evidence>
<feature type="domain" description="CRIB" evidence="18">
    <location>
        <begin position="203"/>
        <end position="216"/>
    </location>
</feature>
<keyword evidence="9 15" id="KW-0547">Nucleotide-binding</keyword>
<dbReference type="OrthoDB" id="248923at2759"/>
<dbReference type="FunFam" id="3.30.200.20:FF:000705">
    <property type="entry name" value="Non-specific serine/threonine protein kinase"/>
    <property type="match status" value="1"/>
</dbReference>
<feature type="binding site" evidence="15">
    <location>
        <position position="473"/>
    </location>
    <ligand>
        <name>ATP</name>
        <dbReference type="ChEBI" id="CHEBI:30616"/>
    </ligand>
</feature>
<dbReference type="InterPro" id="IPR000095">
    <property type="entry name" value="CRIB_dom"/>
</dbReference>
<dbReference type="PANTHER" id="PTHR45832:SF22">
    <property type="entry name" value="SERINE_THREONINE-PROTEIN KINASE SAMKA-RELATED"/>
    <property type="match status" value="1"/>
</dbReference>
<dbReference type="Gene3D" id="3.90.810.10">
    <property type="entry name" value="CRIB domain"/>
    <property type="match status" value="1"/>
</dbReference>
<dbReference type="CDD" id="cd06614">
    <property type="entry name" value="STKc_PAK"/>
    <property type="match status" value="1"/>
</dbReference>
<dbReference type="FunFam" id="1.10.510.10:FF:000011">
    <property type="entry name" value="Non-specific serine/threonine protein kinase"/>
    <property type="match status" value="1"/>
</dbReference>
<evidence type="ECO:0000259" key="17">
    <source>
        <dbReference type="PROSITE" id="PS50011"/>
    </source>
</evidence>
<comment type="catalytic activity">
    <reaction evidence="13">
        <text>L-threonyl-[protein] + ATP = O-phospho-L-threonyl-[protein] + ADP + H(+)</text>
        <dbReference type="Rhea" id="RHEA:46608"/>
        <dbReference type="Rhea" id="RHEA-COMP:11060"/>
        <dbReference type="Rhea" id="RHEA-COMP:11605"/>
        <dbReference type="ChEBI" id="CHEBI:15378"/>
        <dbReference type="ChEBI" id="CHEBI:30013"/>
        <dbReference type="ChEBI" id="CHEBI:30616"/>
        <dbReference type="ChEBI" id="CHEBI:61977"/>
        <dbReference type="ChEBI" id="CHEBI:456216"/>
        <dbReference type="EC" id="2.7.11.1"/>
    </reaction>
</comment>
<dbReference type="InterPro" id="IPR017441">
    <property type="entry name" value="Protein_kinase_ATP_BS"/>
</dbReference>
<dbReference type="AlphaFoldDB" id="A0A068RRN0"/>
<evidence type="ECO:0000313" key="19">
    <source>
        <dbReference type="EMBL" id="CDH52838.1"/>
    </source>
</evidence>
<dbReference type="Gene3D" id="3.30.200.20">
    <property type="entry name" value="Phosphorylase Kinase, domain 1"/>
    <property type="match status" value="1"/>
</dbReference>
<evidence type="ECO:0000256" key="11">
    <source>
        <dbReference type="ARBA" id="ARBA00022840"/>
    </source>
</evidence>
<evidence type="ECO:0000256" key="15">
    <source>
        <dbReference type="PROSITE-ProRule" id="PRU10141"/>
    </source>
</evidence>
<dbReference type="GO" id="GO:0106310">
    <property type="term" value="F:protein serine kinase activity"/>
    <property type="evidence" value="ECO:0007669"/>
    <property type="project" value="RHEA"/>
</dbReference>
<gene>
    <name evidence="19" type="ORF">LCOR_04274.1</name>
</gene>
<keyword evidence="5" id="KW-0217">Developmental protein</keyword>
<dbReference type="GO" id="GO:0009791">
    <property type="term" value="P:post-embryonic development"/>
    <property type="evidence" value="ECO:0007669"/>
    <property type="project" value="UniProtKB-ARBA"/>
</dbReference>
<dbReference type="InterPro" id="IPR011009">
    <property type="entry name" value="Kinase-like_dom_sf"/>
</dbReference>
<evidence type="ECO:0000259" key="18">
    <source>
        <dbReference type="PROSITE" id="PS50108"/>
    </source>
</evidence>
<dbReference type="InterPro" id="IPR051931">
    <property type="entry name" value="PAK3-like"/>
</dbReference>
<keyword evidence="7" id="KW-0723">Serine/threonine-protein kinase</keyword>
<evidence type="ECO:0000256" key="6">
    <source>
        <dbReference type="ARBA" id="ARBA00022490"/>
    </source>
</evidence>
<keyword evidence="12" id="KW-0966">Cell projection</keyword>
<evidence type="ECO:0000256" key="2">
    <source>
        <dbReference type="ARBA" id="ARBA00004496"/>
    </source>
</evidence>
<feature type="region of interest" description="Disordered" evidence="16">
    <location>
        <begin position="289"/>
        <end position="423"/>
    </location>
</feature>
<keyword evidence="8" id="KW-0808">Transferase</keyword>
<accession>A0A068RRN0</accession>
<feature type="compositionally biased region" description="Low complexity" evidence="16">
    <location>
        <begin position="377"/>
        <end position="410"/>
    </location>
</feature>
<keyword evidence="11 15" id="KW-0067">ATP-binding</keyword>
<evidence type="ECO:0000256" key="8">
    <source>
        <dbReference type="ARBA" id="ARBA00022679"/>
    </source>
</evidence>
<organism evidence="19 20">
    <name type="scientific">Lichtheimia corymbifera JMRC:FSU:9682</name>
    <dbReference type="NCBI Taxonomy" id="1263082"/>
    <lineage>
        <taxon>Eukaryota</taxon>
        <taxon>Fungi</taxon>
        <taxon>Fungi incertae sedis</taxon>
        <taxon>Mucoromycota</taxon>
        <taxon>Mucoromycotina</taxon>
        <taxon>Mucoromycetes</taxon>
        <taxon>Mucorales</taxon>
        <taxon>Lichtheimiaceae</taxon>
        <taxon>Lichtheimia</taxon>
    </lineage>
</organism>
<keyword evidence="6" id="KW-0963">Cytoplasm</keyword>
<evidence type="ECO:0000256" key="16">
    <source>
        <dbReference type="SAM" id="MobiDB-lite"/>
    </source>
</evidence>